<dbReference type="SUPFAM" id="SSF48452">
    <property type="entry name" value="TPR-like"/>
    <property type="match status" value="1"/>
</dbReference>
<dbReference type="InterPro" id="IPR019734">
    <property type="entry name" value="TPR_rpt"/>
</dbReference>
<dbReference type="EMBL" id="KZ308710">
    <property type="protein sequence ID" value="KAG8233346.1"/>
    <property type="molecule type" value="Genomic_DNA"/>
</dbReference>
<dbReference type="InterPro" id="IPR013105">
    <property type="entry name" value="TPR_2"/>
</dbReference>
<dbReference type="Pfam" id="PF13181">
    <property type="entry name" value="TPR_8"/>
    <property type="match status" value="1"/>
</dbReference>
<organism evidence="6 7">
    <name type="scientific">Ladona fulva</name>
    <name type="common">Scarce chaser dragonfly</name>
    <name type="synonym">Libellula fulva</name>
    <dbReference type="NCBI Taxonomy" id="123851"/>
    <lineage>
        <taxon>Eukaryota</taxon>
        <taxon>Metazoa</taxon>
        <taxon>Ecdysozoa</taxon>
        <taxon>Arthropoda</taxon>
        <taxon>Hexapoda</taxon>
        <taxon>Insecta</taxon>
        <taxon>Pterygota</taxon>
        <taxon>Palaeoptera</taxon>
        <taxon>Odonata</taxon>
        <taxon>Epiprocta</taxon>
        <taxon>Anisoptera</taxon>
        <taxon>Libelluloidea</taxon>
        <taxon>Libellulidae</taxon>
        <taxon>Ladona</taxon>
    </lineage>
</organism>
<dbReference type="Pfam" id="PF07719">
    <property type="entry name" value="TPR_2"/>
    <property type="match status" value="1"/>
</dbReference>
<feature type="region of interest" description="Disordered" evidence="4">
    <location>
        <begin position="133"/>
        <end position="159"/>
    </location>
</feature>
<sequence length="411" mass="46737">MPPYCLYQHMLLSHWLYVTDGVGIFVGDNLWGFIELGLWCREATKSRYEKTPNSSSAFIFQFLFSVSCFVIMVLDTVSQAVIPVILQKLIFKQDNESATDFPVQNHSELKNIGVEKKDDDAVKAYRKKFKKRRRREKKKLTECSNDVNQPRNIDLNRPEDDSVESEEEFLDLNSAFVTLAVSRKKIHHQGSLNDAVQTGAKDKLMKIQDAKSETKYIAASERLAVQGCKLADKEHYEHSIDMFTKAIELNPIDYRFYGNRSFCYFQLGDYKRALKDADKAISLAPENPKGYFRKGEALKALKKFKRSKNAFEHVLKLDVDCEDARLELKNVEQLLEISSKDSNQFVSYQDNGQSFGNSLNSGGNTSHGNLVNSSSIDMKMDPSNPNGFSSLWIGNISADVTEQMLFSIFSA</sequence>
<comment type="caution">
    <text evidence="6">The sequence shown here is derived from an EMBL/GenBank/DDBJ whole genome shotgun (WGS) entry which is preliminary data.</text>
</comment>
<feature type="repeat" description="TPR" evidence="3">
    <location>
        <begin position="220"/>
        <end position="253"/>
    </location>
</feature>
<evidence type="ECO:0000313" key="6">
    <source>
        <dbReference type="EMBL" id="KAG8233346.1"/>
    </source>
</evidence>
<evidence type="ECO:0000256" key="5">
    <source>
        <dbReference type="SAM" id="Phobius"/>
    </source>
</evidence>
<accession>A0A8K0P4F2</accession>
<keyword evidence="5" id="KW-1133">Transmembrane helix</keyword>
<feature type="repeat" description="TPR" evidence="3">
    <location>
        <begin position="254"/>
        <end position="287"/>
    </location>
</feature>
<evidence type="ECO:0000256" key="1">
    <source>
        <dbReference type="ARBA" id="ARBA00022737"/>
    </source>
</evidence>
<dbReference type="PROSITE" id="PS50005">
    <property type="entry name" value="TPR"/>
    <property type="match status" value="2"/>
</dbReference>
<evidence type="ECO:0000313" key="7">
    <source>
        <dbReference type="Proteomes" id="UP000792457"/>
    </source>
</evidence>
<keyword evidence="5" id="KW-0472">Membrane</keyword>
<dbReference type="PANTHER" id="PTHR47678:SF4">
    <property type="entry name" value="SHOCK PROTEIN 70 (HSP70)-INTERACTING PROTEIN, PUTATIVE-RELATED"/>
    <property type="match status" value="1"/>
</dbReference>
<dbReference type="SMART" id="SM00028">
    <property type="entry name" value="TPR"/>
    <property type="match status" value="3"/>
</dbReference>
<keyword evidence="7" id="KW-1185">Reference proteome</keyword>
<dbReference type="OrthoDB" id="2017782at2759"/>
<keyword evidence="2 3" id="KW-0802">TPR repeat</keyword>
<evidence type="ECO:0000256" key="2">
    <source>
        <dbReference type="ARBA" id="ARBA00022803"/>
    </source>
</evidence>
<evidence type="ECO:0000256" key="4">
    <source>
        <dbReference type="SAM" id="MobiDB-lite"/>
    </source>
</evidence>
<protein>
    <submittedName>
        <fullName evidence="6">Uncharacterized protein</fullName>
    </submittedName>
</protein>
<reference evidence="6" key="1">
    <citation type="submission" date="2013-04" db="EMBL/GenBank/DDBJ databases">
        <authorList>
            <person name="Qu J."/>
            <person name="Murali S.C."/>
            <person name="Bandaranaike D."/>
            <person name="Bellair M."/>
            <person name="Blankenburg K."/>
            <person name="Chao H."/>
            <person name="Dinh H."/>
            <person name="Doddapaneni H."/>
            <person name="Downs B."/>
            <person name="Dugan-Rocha S."/>
            <person name="Elkadiri S."/>
            <person name="Gnanaolivu R.D."/>
            <person name="Hernandez B."/>
            <person name="Javaid M."/>
            <person name="Jayaseelan J.C."/>
            <person name="Lee S."/>
            <person name="Li M."/>
            <person name="Ming W."/>
            <person name="Munidasa M."/>
            <person name="Muniz J."/>
            <person name="Nguyen L."/>
            <person name="Ongeri F."/>
            <person name="Osuji N."/>
            <person name="Pu L.-L."/>
            <person name="Puazo M."/>
            <person name="Qu C."/>
            <person name="Quiroz J."/>
            <person name="Raj R."/>
            <person name="Weissenberger G."/>
            <person name="Xin Y."/>
            <person name="Zou X."/>
            <person name="Han Y."/>
            <person name="Richards S."/>
            <person name="Worley K."/>
            <person name="Muzny D."/>
            <person name="Gibbs R."/>
        </authorList>
    </citation>
    <scope>NUCLEOTIDE SEQUENCE</scope>
    <source>
        <strain evidence="6">Sampled in the wild</strain>
    </source>
</reference>
<dbReference type="Proteomes" id="UP000792457">
    <property type="component" value="Unassembled WGS sequence"/>
</dbReference>
<feature type="compositionally biased region" description="Polar residues" evidence="4">
    <location>
        <begin position="142"/>
        <end position="151"/>
    </location>
</feature>
<reference evidence="6" key="2">
    <citation type="submission" date="2017-10" db="EMBL/GenBank/DDBJ databases">
        <title>Ladona fulva Genome sequencing and assembly.</title>
        <authorList>
            <person name="Murali S."/>
            <person name="Richards S."/>
            <person name="Bandaranaike D."/>
            <person name="Bellair M."/>
            <person name="Blankenburg K."/>
            <person name="Chao H."/>
            <person name="Dinh H."/>
            <person name="Doddapaneni H."/>
            <person name="Dugan-Rocha S."/>
            <person name="Elkadiri S."/>
            <person name="Gnanaolivu R."/>
            <person name="Hernandez B."/>
            <person name="Skinner E."/>
            <person name="Javaid M."/>
            <person name="Lee S."/>
            <person name="Li M."/>
            <person name="Ming W."/>
            <person name="Munidasa M."/>
            <person name="Muniz J."/>
            <person name="Nguyen L."/>
            <person name="Hughes D."/>
            <person name="Osuji N."/>
            <person name="Pu L.-L."/>
            <person name="Puazo M."/>
            <person name="Qu C."/>
            <person name="Quiroz J."/>
            <person name="Raj R."/>
            <person name="Weissenberger G."/>
            <person name="Xin Y."/>
            <person name="Zou X."/>
            <person name="Han Y."/>
            <person name="Worley K."/>
            <person name="Muzny D."/>
            <person name="Gibbs R."/>
        </authorList>
    </citation>
    <scope>NUCLEOTIDE SEQUENCE</scope>
    <source>
        <strain evidence="6">Sampled in the wild</strain>
    </source>
</reference>
<dbReference type="Gene3D" id="1.25.40.10">
    <property type="entry name" value="Tetratricopeptide repeat domain"/>
    <property type="match status" value="1"/>
</dbReference>
<gene>
    <name evidence="6" type="ORF">J437_LFUL010896</name>
</gene>
<keyword evidence="5" id="KW-0812">Transmembrane</keyword>
<name>A0A8K0P4F2_LADFU</name>
<proteinExistence type="predicted"/>
<feature type="transmembrane region" description="Helical" evidence="5">
    <location>
        <begin position="12"/>
        <end position="34"/>
    </location>
</feature>
<keyword evidence="1" id="KW-0677">Repeat</keyword>
<dbReference type="InterPro" id="IPR011990">
    <property type="entry name" value="TPR-like_helical_dom_sf"/>
</dbReference>
<dbReference type="AlphaFoldDB" id="A0A8K0P4F2"/>
<evidence type="ECO:0000256" key="3">
    <source>
        <dbReference type="PROSITE-ProRule" id="PRU00339"/>
    </source>
</evidence>
<feature type="transmembrane region" description="Helical" evidence="5">
    <location>
        <begin position="55"/>
        <end position="74"/>
    </location>
</feature>
<dbReference type="PANTHER" id="PTHR47678">
    <property type="entry name" value="TETRATRICOPEPTIDE REPEAT PROTEIN 31"/>
    <property type="match status" value="1"/>
</dbReference>